<dbReference type="FunFam" id="1.25.40.10:FF:000158">
    <property type="entry name" value="pentatricopeptide repeat-containing protein At2g33680"/>
    <property type="match status" value="1"/>
</dbReference>
<evidence type="ECO:0000313" key="4">
    <source>
        <dbReference type="Proteomes" id="UP001180020"/>
    </source>
</evidence>
<keyword evidence="1" id="KW-0677">Repeat</keyword>
<gene>
    <name evidence="3" type="primary">PCMP-E83</name>
    <name evidence="3" type="ORF">QJS10_CPA05g00424</name>
</gene>
<reference evidence="3" key="1">
    <citation type="journal article" date="2023" name="Nat. Commun.">
        <title>Diploid and tetraploid genomes of Acorus and the evolution of monocots.</title>
        <authorList>
            <person name="Ma L."/>
            <person name="Liu K.W."/>
            <person name="Li Z."/>
            <person name="Hsiao Y.Y."/>
            <person name="Qi Y."/>
            <person name="Fu T."/>
            <person name="Tang G.D."/>
            <person name="Zhang D."/>
            <person name="Sun W.H."/>
            <person name="Liu D.K."/>
            <person name="Li Y."/>
            <person name="Chen G.Z."/>
            <person name="Liu X.D."/>
            <person name="Liao X.Y."/>
            <person name="Jiang Y.T."/>
            <person name="Yu X."/>
            <person name="Hao Y."/>
            <person name="Huang J."/>
            <person name="Zhao X.W."/>
            <person name="Ke S."/>
            <person name="Chen Y.Y."/>
            <person name="Wu W.L."/>
            <person name="Hsu J.L."/>
            <person name="Lin Y.F."/>
            <person name="Huang M.D."/>
            <person name="Li C.Y."/>
            <person name="Huang L."/>
            <person name="Wang Z.W."/>
            <person name="Zhao X."/>
            <person name="Zhong W.Y."/>
            <person name="Peng D.H."/>
            <person name="Ahmad S."/>
            <person name="Lan S."/>
            <person name="Zhang J.S."/>
            <person name="Tsai W.C."/>
            <person name="Van de Peer Y."/>
            <person name="Liu Z.J."/>
        </authorList>
    </citation>
    <scope>NUCLEOTIDE SEQUENCE</scope>
    <source>
        <strain evidence="3">CP</strain>
    </source>
</reference>
<dbReference type="GO" id="GO:0099402">
    <property type="term" value="P:plant organ development"/>
    <property type="evidence" value="ECO:0007669"/>
    <property type="project" value="UniProtKB-ARBA"/>
</dbReference>
<dbReference type="EMBL" id="JAUJYO010000005">
    <property type="protein sequence ID" value="KAK1315827.1"/>
    <property type="molecule type" value="Genomic_DNA"/>
</dbReference>
<dbReference type="Gene3D" id="1.25.40.10">
    <property type="entry name" value="Tetratricopeptide repeat domain"/>
    <property type="match status" value="4"/>
</dbReference>
<dbReference type="GO" id="GO:0003723">
    <property type="term" value="F:RNA binding"/>
    <property type="evidence" value="ECO:0007669"/>
    <property type="project" value="InterPro"/>
</dbReference>
<dbReference type="GO" id="GO:0009451">
    <property type="term" value="P:RNA modification"/>
    <property type="evidence" value="ECO:0007669"/>
    <property type="project" value="InterPro"/>
</dbReference>
<dbReference type="Pfam" id="PF01535">
    <property type="entry name" value="PPR"/>
    <property type="match status" value="3"/>
</dbReference>
<feature type="repeat" description="PPR" evidence="2">
    <location>
        <begin position="50"/>
        <end position="84"/>
    </location>
</feature>
<protein>
    <submittedName>
        <fullName evidence="3">Pentatricopeptide repeat-containing protein</fullName>
    </submittedName>
</protein>
<dbReference type="PROSITE" id="PS51375">
    <property type="entry name" value="PPR"/>
    <property type="match status" value="2"/>
</dbReference>
<dbReference type="NCBIfam" id="TIGR00756">
    <property type="entry name" value="PPR"/>
    <property type="match status" value="2"/>
</dbReference>
<accession>A0AAV9ERE3</accession>
<evidence type="ECO:0000313" key="3">
    <source>
        <dbReference type="EMBL" id="KAK1315827.1"/>
    </source>
</evidence>
<reference evidence="3" key="2">
    <citation type="submission" date="2023-06" db="EMBL/GenBank/DDBJ databases">
        <authorList>
            <person name="Ma L."/>
            <person name="Liu K.-W."/>
            <person name="Li Z."/>
            <person name="Hsiao Y.-Y."/>
            <person name="Qi Y."/>
            <person name="Fu T."/>
            <person name="Tang G."/>
            <person name="Zhang D."/>
            <person name="Sun W.-H."/>
            <person name="Liu D.-K."/>
            <person name="Li Y."/>
            <person name="Chen G.-Z."/>
            <person name="Liu X.-D."/>
            <person name="Liao X.-Y."/>
            <person name="Jiang Y.-T."/>
            <person name="Yu X."/>
            <person name="Hao Y."/>
            <person name="Huang J."/>
            <person name="Zhao X.-W."/>
            <person name="Ke S."/>
            <person name="Chen Y.-Y."/>
            <person name="Wu W.-L."/>
            <person name="Hsu J.-L."/>
            <person name="Lin Y.-F."/>
            <person name="Huang M.-D."/>
            <person name="Li C.-Y."/>
            <person name="Huang L."/>
            <person name="Wang Z.-W."/>
            <person name="Zhao X."/>
            <person name="Zhong W.-Y."/>
            <person name="Peng D.-H."/>
            <person name="Ahmad S."/>
            <person name="Lan S."/>
            <person name="Zhang J.-S."/>
            <person name="Tsai W.-C."/>
            <person name="Van De Peer Y."/>
            <person name="Liu Z.-J."/>
        </authorList>
    </citation>
    <scope>NUCLEOTIDE SEQUENCE</scope>
    <source>
        <strain evidence="3">CP</strain>
        <tissue evidence="3">Leaves</tissue>
    </source>
</reference>
<dbReference type="Pfam" id="PF20431">
    <property type="entry name" value="E_motif"/>
    <property type="match status" value="1"/>
</dbReference>
<keyword evidence="4" id="KW-1185">Reference proteome</keyword>
<organism evidence="3 4">
    <name type="scientific">Acorus calamus</name>
    <name type="common">Sweet flag</name>
    <dbReference type="NCBI Taxonomy" id="4465"/>
    <lineage>
        <taxon>Eukaryota</taxon>
        <taxon>Viridiplantae</taxon>
        <taxon>Streptophyta</taxon>
        <taxon>Embryophyta</taxon>
        <taxon>Tracheophyta</taxon>
        <taxon>Spermatophyta</taxon>
        <taxon>Magnoliopsida</taxon>
        <taxon>Liliopsida</taxon>
        <taxon>Acoraceae</taxon>
        <taxon>Acorus</taxon>
    </lineage>
</organism>
<sequence>MRNVHFTLTHTNLSSLLSFCAREGHFRLAASVHAAILKNPLHIQSDGPDSVITQNSLISMYSKCGRPSDAIKVFDEMKTRDTVSHNSIISARFHARDFEDALARFGDLHRSTSVRFDHATLTTVLSALAEREMLCAARTVHAIAVSSGLTRETAVGNALVTAYFNCGCPASAARAFDEVPARTVVTWTAAVSGLALNAHYEEALALFSEMRACASVSANSSTYSSALLACSGARALRDGRRIHGLVLKSGHGGDLRVASALMDVYSKCGQTDDAIGMFESSEELDEVALTVVLACLAQNGSEEPAFELFASAHGAGFDVDPNMVSSVLGAFGVGSSYAFAKQTHALVVKKGLDSNDMRAHGVAPTDVTFLSLLHACSHIGCAETGFEYLRTMSEVYGMTPRAEHYACVVDMLGRAGRLREAKRFVVGLAMTENSVEVWQALLGACGIHGDAEMGRGAAEKVVGGDPGCAAGYVVMANICSAERDWRGRGRVMRRMKESGVRKETGMSWVEVGKATHRFRAGDDVHPQAEAIREAVLVLAEQIAEDECEGWMLFEAV</sequence>
<name>A0AAV9ERE3_ACOCL</name>
<dbReference type="InterPro" id="IPR046960">
    <property type="entry name" value="PPR_At4g14850-like_plant"/>
</dbReference>
<evidence type="ECO:0000256" key="1">
    <source>
        <dbReference type="ARBA" id="ARBA00022737"/>
    </source>
</evidence>
<evidence type="ECO:0000256" key="2">
    <source>
        <dbReference type="PROSITE-ProRule" id="PRU00708"/>
    </source>
</evidence>
<comment type="caution">
    <text evidence="3">The sequence shown here is derived from an EMBL/GenBank/DDBJ whole genome shotgun (WGS) entry which is preliminary data.</text>
</comment>
<dbReference type="PANTHER" id="PTHR47926">
    <property type="entry name" value="PENTATRICOPEPTIDE REPEAT-CONTAINING PROTEIN"/>
    <property type="match status" value="1"/>
</dbReference>
<dbReference type="InterPro" id="IPR011990">
    <property type="entry name" value="TPR-like_helical_dom_sf"/>
</dbReference>
<proteinExistence type="predicted"/>
<feature type="repeat" description="PPR" evidence="2">
    <location>
        <begin position="183"/>
        <end position="217"/>
    </location>
</feature>
<dbReference type="AlphaFoldDB" id="A0AAV9ERE3"/>
<dbReference type="PANTHER" id="PTHR47926:SF374">
    <property type="entry name" value="PENTATRICOPEPTIDE REPEAT-CONTAINING PROTEIN"/>
    <property type="match status" value="1"/>
</dbReference>
<dbReference type="InterPro" id="IPR002885">
    <property type="entry name" value="PPR_rpt"/>
</dbReference>
<dbReference type="InterPro" id="IPR046848">
    <property type="entry name" value="E_motif"/>
</dbReference>
<dbReference type="Proteomes" id="UP001180020">
    <property type="component" value="Unassembled WGS sequence"/>
</dbReference>